<evidence type="ECO:0000256" key="8">
    <source>
        <dbReference type="SAM" id="MobiDB-lite"/>
    </source>
</evidence>
<dbReference type="PROSITE" id="PS50867">
    <property type="entry name" value="PRE_SET"/>
    <property type="match status" value="1"/>
</dbReference>
<keyword evidence="13" id="KW-1185">Reference proteome</keyword>
<feature type="region of interest" description="Disordered" evidence="8">
    <location>
        <begin position="863"/>
        <end position="944"/>
    </location>
</feature>
<dbReference type="GO" id="GO:0005694">
    <property type="term" value="C:chromosome"/>
    <property type="evidence" value="ECO:0007669"/>
    <property type="project" value="UniProtKB-SubCell"/>
</dbReference>
<feature type="compositionally biased region" description="Low complexity" evidence="8">
    <location>
        <begin position="215"/>
        <end position="227"/>
    </location>
</feature>
<dbReference type="Proteomes" id="UP000518752">
    <property type="component" value="Unassembled WGS sequence"/>
</dbReference>
<dbReference type="InterPro" id="IPR007728">
    <property type="entry name" value="Pre-SET_dom"/>
</dbReference>
<feature type="compositionally biased region" description="Basic and acidic residues" evidence="8">
    <location>
        <begin position="609"/>
        <end position="630"/>
    </location>
</feature>
<feature type="compositionally biased region" description="Basic and acidic residues" evidence="8">
    <location>
        <begin position="264"/>
        <end position="274"/>
    </location>
</feature>
<feature type="compositionally biased region" description="Basic and acidic residues" evidence="8">
    <location>
        <begin position="495"/>
        <end position="511"/>
    </location>
</feature>
<dbReference type="OrthoDB" id="308383at2759"/>
<evidence type="ECO:0000256" key="6">
    <source>
        <dbReference type="ARBA" id="ARBA00022723"/>
    </source>
</evidence>
<evidence type="ECO:0000259" key="11">
    <source>
        <dbReference type="PROSITE" id="PS50868"/>
    </source>
</evidence>
<keyword evidence="6" id="KW-0479">Metal-binding</keyword>
<feature type="region of interest" description="Disordered" evidence="8">
    <location>
        <begin position="112"/>
        <end position="529"/>
    </location>
</feature>
<dbReference type="EMBL" id="JAACJN010000275">
    <property type="protein sequence ID" value="KAF5352882.1"/>
    <property type="molecule type" value="Genomic_DNA"/>
</dbReference>
<evidence type="ECO:0000313" key="12">
    <source>
        <dbReference type="EMBL" id="KAF5352882.1"/>
    </source>
</evidence>
<comment type="caution">
    <text evidence="12">The sequence shown here is derived from an EMBL/GenBank/DDBJ whole genome shotgun (WGS) entry which is preliminary data.</text>
</comment>
<evidence type="ECO:0000256" key="7">
    <source>
        <dbReference type="ARBA" id="ARBA00022833"/>
    </source>
</evidence>
<feature type="compositionally biased region" description="Polar residues" evidence="8">
    <location>
        <begin position="112"/>
        <end position="126"/>
    </location>
</feature>
<keyword evidence="4" id="KW-0808">Transferase</keyword>
<feature type="domain" description="Pre-SET" evidence="10">
    <location>
        <begin position="1060"/>
        <end position="1127"/>
    </location>
</feature>
<feature type="domain" description="SET" evidence="9">
    <location>
        <begin position="1130"/>
        <end position="1306"/>
    </location>
</feature>
<feature type="compositionally biased region" description="Low complexity" evidence="8">
    <location>
        <begin position="552"/>
        <end position="561"/>
    </location>
</feature>
<evidence type="ECO:0000256" key="4">
    <source>
        <dbReference type="ARBA" id="ARBA00022679"/>
    </source>
</evidence>
<organism evidence="12 13">
    <name type="scientific">Collybiopsis confluens</name>
    <dbReference type="NCBI Taxonomy" id="2823264"/>
    <lineage>
        <taxon>Eukaryota</taxon>
        <taxon>Fungi</taxon>
        <taxon>Dikarya</taxon>
        <taxon>Basidiomycota</taxon>
        <taxon>Agaricomycotina</taxon>
        <taxon>Agaricomycetes</taxon>
        <taxon>Agaricomycetidae</taxon>
        <taxon>Agaricales</taxon>
        <taxon>Marasmiineae</taxon>
        <taxon>Omphalotaceae</taxon>
        <taxon>Collybiopsis</taxon>
    </lineage>
</organism>
<dbReference type="GO" id="GO:0046974">
    <property type="term" value="F:histone H3K9 methyltransferase activity"/>
    <property type="evidence" value="ECO:0007669"/>
    <property type="project" value="TreeGrafter"/>
</dbReference>
<dbReference type="InterPro" id="IPR046341">
    <property type="entry name" value="SET_dom_sf"/>
</dbReference>
<evidence type="ECO:0000256" key="3">
    <source>
        <dbReference type="ARBA" id="ARBA00022603"/>
    </source>
</evidence>
<feature type="compositionally biased region" description="Low complexity" evidence="8">
    <location>
        <begin position="315"/>
        <end position="325"/>
    </location>
</feature>
<feature type="compositionally biased region" description="Basic and acidic residues" evidence="8">
    <location>
        <begin position="441"/>
        <end position="453"/>
    </location>
</feature>
<evidence type="ECO:0000256" key="5">
    <source>
        <dbReference type="ARBA" id="ARBA00022691"/>
    </source>
</evidence>
<keyword evidence="3" id="KW-0489">Methyltransferase</keyword>
<feature type="domain" description="Post-SET" evidence="11">
    <location>
        <begin position="1346"/>
        <end position="1362"/>
    </location>
</feature>
<dbReference type="InterPro" id="IPR001214">
    <property type="entry name" value="SET_dom"/>
</dbReference>
<feature type="compositionally biased region" description="Low complexity" evidence="8">
    <location>
        <begin position="66"/>
        <end position="81"/>
    </location>
</feature>
<evidence type="ECO:0000259" key="9">
    <source>
        <dbReference type="PROSITE" id="PS50280"/>
    </source>
</evidence>
<dbReference type="InterPro" id="IPR050973">
    <property type="entry name" value="H3K9_Histone-Lys_N-MTase"/>
</dbReference>
<feature type="compositionally biased region" description="Polar residues" evidence="8">
    <location>
        <begin position="916"/>
        <end position="934"/>
    </location>
</feature>
<feature type="compositionally biased region" description="Basic residues" evidence="8">
    <location>
        <begin position="1321"/>
        <end position="1333"/>
    </location>
</feature>
<feature type="compositionally biased region" description="Polar residues" evidence="8">
    <location>
        <begin position="579"/>
        <end position="594"/>
    </location>
</feature>
<feature type="compositionally biased region" description="Low complexity" evidence="8">
    <location>
        <begin position="569"/>
        <end position="578"/>
    </location>
</feature>
<dbReference type="GO" id="GO:0005634">
    <property type="term" value="C:nucleus"/>
    <property type="evidence" value="ECO:0007669"/>
    <property type="project" value="InterPro"/>
</dbReference>
<keyword evidence="5" id="KW-0949">S-adenosyl-L-methionine</keyword>
<dbReference type="InterPro" id="IPR003616">
    <property type="entry name" value="Post-SET_dom"/>
</dbReference>
<comment type="subcellular location">
    <subcellularLocation>
        <location evidence="1">Chromosome</location>
    </subcellularLocation>
</comment>
<protein>
    <recommendedName>
        <fullName evidence="14">SET domain-containing protein</fullName>
    </recommendedName>
</protein>
<dbReference type="SMART" id="SM00317">
    <property type="entry name" value="SET"/>
    <property type="match status" value="1"/>
</dbReference>
<feature type="region of interest" description="Disordered" evidence="8">
    <location>
        <begin position="546"/>
        <end position="630"/>
    </location>
</feature>
<name>A0A8H5D609_9AGAR</name>
<feature type="compositionally biased region" description="Low complexity" evidence="8">
    <location>
        <begin position="373"/>
        <end position="383"/>
    </location>
</feature>
<feature type="region of interest" description="Disordered" evidence="8">
    <location>
        <begin position="1304"/>
        <end position="1344"/>
    </location>
</feature>
<dbReference type="PROSITE" id="PS50868">
    <property type="entry name" value="POST_SET"/>
    <property type="match status" value="1"/>
</dbReference>
<feature type="region of interest" description="Disordered" evidence="8">
    <location>
        <begin position="705"/>
        <end position="735"/>
    </location>
</feature>
<dbReference type="GO" id="GO:0008270">
    <property type="term" value="F:zinc ion binding"/>
    <property type="evidence" value="ECO:0007669"/>
    <property type="project" value="InterPro"/>
</dbReference>
<dbReference type="Pfam" id="PF05033">
    <property type="entry name" value="Pre-SET"/>
    <property type="match status" value="1"/>
</dbReference>
<reference evidence="12 13" key="1">
    <citation type="journal article" date="2020" name="ISME J.">
        <title>Uncovering the hidden diversity of litter-decomposition mechanisms in mushroom-forming fungi.</title>
        <authorList>
            <person name="Floudas D."/>
            <person name="Bentzer J."/>
            <person name="Ahren D."/>
            <person name="Johansson T."/>
            <person name="Persson P."/>
            <person name="Tunlid A."/>
        </authorList>
    </citation>
    <scope>NUCLEOTIDE SEQUENCE [LARGE SCALE GENOMIC DNA]</scope>
    <source>
        <strain evidence="12 13">CBS 406.79</strain>
    </source>
</reference>
<dbReference type="GO" id="GO:0032259">
    <property type="term" value="P:methylation"/>
    <property type="evidence" value="ECO:0007669"/>
    <property type="project" value="UniProtKB-KW"/>
</dbReference>
<keyword evidence="7" id="KW-0862">Zinc</keyword>
<dbReference type="PANTHER" id="PTHR46223">
    <property type="entry name" value="HISTONE-LYSINE N-METHYLTRANSFERASE SUV39H"/>
    <property type="match status" value="1"/>
</dbReference>
<dbReference type="SMART" id="SM00468">
    <property type="entry name" value="PreSET"/>
    <property type="match status" value="1"/>
</dbReference>
<dbReference type="Gene3D" id="2.170.270.10">
    <property type="entry name" value="SET domain"/>
    <property type="match status" value="1"/>
</dbReference>
<feature type="compositionally biased region" description="Polar residues" evidence="8">
    <location>
        <begin position="277"/>
        <end position="299"/>
    </location>
</feature>
<dbReference type="PANTHER" id="PTHR46223:SF4">
    <property type="entry name" value="HISTONE-LYSINE N-METHYLTRANSFERASE-RELATED"/>
    <property type="match status" value="1"/>
</dbReference>
<evidence type="ECO:0000256" key="1">
    <source>
        <dbReference type="ARBA" id="ARBA00004286"/>
    </source>
</evidence>
<dbReference type="Pfam" id="PF00856">
    <property type="entry name" value="SET"/>
    <property type="match status" value="1"/>
</dbReference>
<sequence length="1368" mass="149916">MKSAAASESGCWSDLELRERVKPEGGNGVRIAKSNLQAPRAAVMMRERESRQPAKKPKLNATTTKPPSGSDFGPSSSISIGRPKLPILPSQLKNPSDHPSAFIFRAVGSTSARTKISNGTSGSLSAPPSLKRVKRSREERKKGRSRSRSSSIDNGAAGKDMPRTAAPGSMATGKDKDAPIIIDSSDSDDGKAEVHPIAGKIPGAGPVRPQPTKKSSAAVPAQSAVVVLTDSDDEVPRAPSNPPISPARHTRSISISNSLAGDYESLRVDSDLRNSRLRTNTSLAPQSLAGTASSAVNSNEMRKYTTTKPAPPSISTPIISQSISSALKPRYNTSGASVRPKLSSKHPQSEAYPSASSSRPFKHPPPEVNPTASSSSSRVGNSSKVRHPSPMIISSDSDREQVSQHPSSPPSVSFVSVPVFQTKSSKSSTGTPTVPPATQKLPREKDATDESEKQWIQSFAHAIDASGEANAYLPASAPSHPKSKPISSRSSAVMKSDDNDGDASVREDTAWDIRFPQRRQYLNPSSSSSLHDNVIHAALFPLPGPRAHQELSQIQSSNNSSAQKDAPSRTKTTSTSPPFLSSASKPLKTSTGQRSMMPGQISGISSTLADDHGERDSSDSDSRVDQEAQGRDVNALFSLIDRMNPLTKHHDTINTGAVATDKTALERQVQEVHDPQSREQEEQSHLTQILELKGSLRAMKMGNLESPPPDLGQGADGGTLGHMPEEEEPASDGLPPLEYVDIDLDSLTGEVEAPVQGQAYTEADAVIKSAAEAEGDDAIVEQSLQDDNDNVDLATQLNNAYARQMDSAVVYESGAKSGFTSDSEVHVQNMLDTENELLSPLSSVPSSHSATLAERMIRIHTTDATLAGRSVRSRSPSSEDTSDVRLRRSSRARRPPQRSPSDTSSSAESFTLLGNYDTSASWNIDETPPRSTTPEDLPEGKLSSNFPSVSLGGLPVVTWVNRREWLRHQPPPHRYSKDLKHELHDYINSYHPEMRQYRQMTHIYEAMMFENTCEDEPYAPLIKVQNDVDDDESTPPWEFYYTNDMWLGEGVSPPSRVELVGCDCEGKCTKKTCKCWKRQEEHTQPYGIDGFMYDSNGLLKMPGHPVFECNSLCNCGEECRNRVVGEGRKCKVIIKKTKRKGWGVFACERIPKGAFIGIYSGELLGHEESEKRAVKYDEFGRTYLFDIDWWYMPNNQEPIPAHDKAQDTDLTPVKKMEGKEDQPNIRSTHIMQGMYVFFIFIFIFQDTKIVFASINGQFTRFLNHSCDPNAALTPVYIDVDDIERPLLTIFSRRDIQMHEEITFSYSGDIDDDEEEPQSQRTPKRGQKKTKRTNANHNSSDTEETRVHVQCQCGAANCRASNTGKLWRT</sequence>
<accession>A0A8H5D609</accession>
<feature type="region of interest" description="Disordered" evidence="8">
    <location>
        <begin position="20"/>
        <end position="99"/>
    </location>
</feature>
<feature type="compositionally biased region" description="Basic residues" evidence="8">
    <location>
        <begin position="887"/>
        <end position="896"/>
    </location>
</feature>
<evidence type="ECO:0008006" key="14">
    <source>
        <dbReference type="Google" id="ProtNLM"/>
    </source>
</evidence>
<evidence type="ECO:0000313" key="13">
    <source>
        <dbReference type="Proteomes" id="UP000518752"/>
    </source>
</evidence>
<dbReference type="SUPFAM" id="SSF82199">
    <property type="entry name" value="SET domain"/>
    <property type="match status" value="1"/>
</dbReference>
<dbReference type="PROSITE" id="PS50280">
    <property type="entry name" value="SET"/>
    <property type="match status" value="1"/>
</dbReference>
<feature type="compositionally biased region" description="Low complexity" evidence="8">
    <location>
        <begin position="410"/>
        <end position="432"/>
    </location>
</feature>
<keyword evidence="2" id="KW-0158">Chromosome</keyword>
<proteinExistence type="predicted"/>
<feature type="compositionally biased region" description="Polar residues" evidence="8">
    <location>
        <begin position="520"/>
        <end position="529"/>
    </location>
</feature>
<evidence type="ECO:0000256" key="2">
    <source>
        <dbReference type="ARBA" id="ARBA00022454"/>
    </source>
</evidence>
<gene>
    <name evidence="12" type="ORF">D9757_012102</name>
</gene>
<feature type="compositionally biased region" description="Low complexity" evidence="8">
    <location>
        <begin position="474"/>
        <end position="492"/>
    </location>
</feature>
<evidence type="ECO:0000259" key="10">
    <source>
        <dbReference type="PROSITE" id="PS50867"/>
    </source>
</evidence>